<keyword evidence="9" id="KW-0378">Hydrolase</keyword>
<dbReference type="SUPFAM" id="SSF82171">
    <property type="entry name" value="DPP6 N-terminal domain-like"/>
    <property type="match status" value="1"/>
</dbReference>
<evidence type="ECO:0000313" key="16">
    <source>
        <dbReference type="EMBL" id="OJD11494.1"/>
    </source>
</evidence>
<feature type="domain" description="Peptidase S9 prolyl oligopeptidase catalytic" evidence="14">
    <location>
        <begin position="561"/>
        <end position="748"/>
    </location>
</feature>
<evidence type="ECO:0000256" key="12">
    <source>
        <dbReference type="ARBA" id="ARBA00030567"/>
    </source>
</evidence>
<evidence type="ECO:0000256" key="7">
    <source>
        <dbReference type="ARBA" id="ARBA00022670"/>
    </source>
</evidence>
<comment type="similarity">
    <text evidence="3">Belongs to the peptidase S9B family.</text>
</comment>
<comment type="catalytic activity">
    <reaction evidence="1">
        <text>Release of an N-terminal dipeptide, Xaa-Yaa-|-Zaa-, from a polypeptide, preferentially when Yaa is Pro, provided Zaa is neither Pro nor hydroxyproline.</text>
        <dbReference type="EC" id="3.4.14.5"/>
    </reaction>
</comment>
<evidence type="ECO:0000259" key="15">
    <source>
        <dbReference type="Pfam" id="PF00930"/>
    </source>
</evidence>
<sequence length="780" mass="88818">MKTLVLLLLAGISQAISSPRKPKSPTGGGQKLLTFKEATGVRRVISPETISVGWINGDVDGLHVKLDENSSLVITNIETEETVKVLVPAGEVPEGAFEYFVKPDLSAVLWATNHTKRYRHSYLADYFIQDVETHELTPLDEHQQGDVQYAVWSPVGNTVAYARGNNIYIWNGRSSAQATWDGGPDIFNGVPDWVYEEEIFEDRYAMWFSPDGQYLAFLRFDETDVPTIKIPFYMDEEFEPAINPREESIRYPRVSQPNPKVQFHLLYVRSRKDYVVATDTFFPPDELIIAEVAWVTENHKNVLFRAFNRVQDQEKIVLVDAYYTTGSVVHERDGTDGWLENTKAITYIGKAKNDKTEEGKTYYVDISDMSGWAHVYMFPVEGGHPIQLTSGNWEVTDIVSVDKERELIYFLSTKRHRTERHLYSVSYSTLETKALVDDEVSAYWSASFSSKGRYYILTYGGPDVPYQELYSIESTKPIRVIIENEKTVQALKEYNLPLITYYDIQVEYGIWLSVMQRFPANFDDNKKYPVLFIPYGGPGSQRVTKAFKPLNWQTYISSDPELEYITFTVDGRGTGFNGRKFRSAVSKQLGKIEAMDQIAVGKFVSRLQYVDEHRIGIWGRSYGGYLAAKVIEANTSVFSFGMMTAGVSDWRLYDSMYTERYMKTLDENEHGYETSAVSIPDGFENAPGGFLVQHGTADDNVHFQHAAVLAETLMAEGVGPQELAMQWFTDSDHNIGDYSNSKFLYKQLSAMLYKQKLRDVTAPPEKHQWSRRGPKDLSSA</sequence>
<dbReference type="Gene3D" id="2.140.10.30">
    <property type="entry name" value="Dipeptidylpeptidase IV, N-terminal domain"/>
    <property type="match status" value="1"/>
</dbReference>
<evidence type="ECO:0000256" key="1">
    <source>
        <dbReference type="ARBA" id="ARBA00001257"/>
    </source>
</evidence>
<comment type="caution">
    <text evidence="16">The sequence shown here is derived from an EMBL/GenBank/DDBJ whole genome shotgun (WGS) entry which is preliminary data.</text>
</comment>
<feature type="domain" description="Dipeptidylpeptidase IV N-terminal" evidence="15">
    <location>
        <begin position="103"/>
        <end position="466"/>
    </location>
</feature>
<dbReference type="SUPFAM" id="SSF53474">
    <property type="entry name" value="alpha/beta-Hydrolases"/>
    <property type="match status" value="1"/>
</dbReference>
<dbReference type="FunFam" id="3.40.50.1820:FF:000003">
    <property type="entry name" value="Dipeptidyl peptidase 4"/>
    <property type="match status" value="1"/>
</dbReference>
<dbReference type="PANTHER" id="PTHR11731">
    <property type="entry name" value="PROTEASE FAMILY S9B,C DIPEPTIDYL-PEPTIDASE IV-RELATED"/>
    <property type="match status" value="1"/>
</dbReference>
<keyword evidence="17" id="KW-1185">Reference proteome</keyword>
<keyword evidence="7" id="KW-0645">Protease</keyword>
<dbReference type="Gene3D" id="3.40.50.1820">
    <property type="entry name" value="alpha/beta hydrolase"/>
    <property type="match status" value="1"/>
</dbReference>
<evidence type="ECO:0000256" key="4">
    <source>
        <dbReference type="ARBA" id="ARBA00012062"/>
    </source>
</evidence>
<keyword evidence="6" id="KW-0964">Secreted</keyword>
<dbReference type="AlphaFoldDB" id="A0A1J9P5S9"/>
<dbReference type="GO" id="GO:0008239">
    <property type="term" value="F:dipeptidyl-peptidase activity"/>
    <property type="evidence" value="ECO:0007669"/>
    <property type="project" value="UniProtKB-EC"/>
</dbReference>
<dbReference type="Pfam" id="PF00326">
    <property type="entry name" value="Peptidase_S9"/>
    <property type="match status" value="1"/>
</dbReference>
<name>A0A1J9P5S9_9EURO</name>
<dbReference type="EC" id="3.4.14.5" evidence="4"/>
<dbReference type="EMBL" id="LGRN01000539">
    <property type="protein sequence ID" value="OJD11494.1"/>
    <property type="molecule type" value="Genomic_DNA"/>
</dbReference>
<gene>
    <name evidence="16" type="ORF">AJ78_07748</name>
</gene>
<proteinExistence type="inferred from homology"/>
<keyword evidence="8 13" id="KW-0732">Signal</keyword>
<evidence type="ECO:0000313" key="17">
    <source>
        <dbReference type="Proteomes" id="UP000182235"/>
    </source>
</evidence>
<reference evidence="16 17" key="1">
    <citation type="submission" date="2015-07" db="EMBL/GenBank/DDBJ databases">
        <title>Emmonsia species relationships and genome sequence.</title>
        <authorList>
            <consortium name="The Broad Institute Genomics Platform"/>
            <person name="Cuomo C.A."/>
            <person name="Munoz J.F."/>
            <person name="Imamovic A."/>
            <person name="Priest M.E."/>
            <person name="Young S."/>
            <person name="Clay O.K."/>
            <person name="McEwen J.G."/>
        </authorList>
    </citation>
    <scope>NUCLEOTIDE SEQUENCE [LARGE SCALE GENOMIC DNA]</scope>
    <source>
        <strain evidence="16 17">UAMH 9510</strain>
    </source>
</reference>
<dbReference type="InterPro" id="IPR029058">
    <property type="entry name" value="AB_hydrolase_fold"/>
</dbReference>
<evidence type="ECO:0000256" key="2">
    <source>
        <dbReference type="ARBA" id="ARBA00004613"/>
    </source>
</evidence>
<dbReference type="InterPro" id="IPR002469">
    <property type="entry name" value="Peptidase_S9B_N"/>
</dbReference>
<dbReference type="GO" id="GO:0005576">
    <property type="term" value="C:extracellular region"/>
    <property type="evidence" value="ECO:0007669"/>
    <property type="project" value="UniProtKB-SubCell"/>
</dbReference>
<dbReference type="Proteomes" id="UP000182235">
    <property type="component" value="Unassembled WGS sequence"/>
</dbReference>
<keyword evidence="10" id="KW-0720">Serine protease</keyword>
<dbReference type="InterPro" id="IPR001375">
    <property type="entry name" value="Peptidase_S9_cat"/>
</dbReference>
<comment type="subcellular location">
    <subcellularLocation>
        <location evidence="2">Secreted</location>
    </subcellularLocation>
</comment>
<accession>A0A1J9P5S9</accession>
<evidence type="ECO:0000256" key="10">
    <source>
        <dbReference type="ARBA" id="ARBA00022825"/>
    </source>
</evidence>
<feature type="signal peptide" evidence="13">
    <location>
        <begin position="1"/>
        <end position="15"/>
    </location>
</feature>
<organism evidence="16 17">
    <name type="scientific">Emergomyces pasteurianus Ep9510</name>
    <dbReference type="NCBI Taxonomy" id="1447872"/>
    <lineage>
        <taxon>Eukaryota</taxon>
        <taxon>Fungi</taxon>
        <taxon>Dikarya</taxon>
        <taxon>Ascomycota</taxon>
        <taxon>Pezizomycotina</taxon>
        <taxon>Eurotiomycetes</taxon>
        <taxon>Eurotiomycetidae</taxon>
        <taxon>Onygenales</taxon>
        <taxon>Ajellomycetaceae</taxon>
        <taxon>Emergomyces</taxon>
    </lineage>
</organism>
<keyword evidence="5" id="KW-0031">Aminopeptidase</keyword>
<dbReference type="PANTHER" id="PTHR11731:SF162">
    <property type="entry name" value="DIPEPTIDYL PEPTIDASE 4-RELATED"/>
    <property type="match status" value="1"/>
</dbReference>
<evidence type="ECO:0000256" key="13">
    <source>
        <dbReference type="SAM" id="SignalP"/>
    </source>
</evidence>
<dbReference type="OrthoDB" id="16520at2759"/>
<feature type="chain" id="PRO_5012972956" description="dipeptidyl-peptidase IV" evidence="13">
    <location>
        <begin position="16"/>
        <end position="780"/>
    </location>
</feature>
<evidence type="ECO:0000256" key="8">
    <source>
        <dbReference type="ARBA" id="ARBA00022729"/>
    </source>
</evidence>
<dbReference type="InterPro" id="IPR050278">
    <property type="entry name" value="Serine_Prot_S9B/DPPIV"/>
</dbReference>
<evidence type="ECO:0000256" key="9">
    <source>
        <dbReference type="ARBA" id="ARBA00022801"/>
    </source>
</evidence>
<dbReference type="VEuPathDB" id="FungiDB:AJ78_07748"/>
<dbReference type="GO" id="GO:0004177">
    <property type="term" value="F:aminopeptidase activity"/>
    <property type="evidence" value="ECO:0007669"/>
    <property type="project" value="UniProtKB-KW"/>
</dbReference>
<evidence type="ECO:0000259" key="14">
    <source>
        <dbReference type="Pfam" id="PF00326"/>
    </source>
</evidence>
<evidence type="ECO:0000256" key="6">
    <source>
        <dbReference type="ARBA" id="ARBA00022525"/>
    </source>
</evidence>
<dbReference type="GO" id="GO:0005886">
    <property type="term" value="C:plasma membrane"/>
    <property type="evidence" value="ECO:0007669"/>
    <property type="project" value="TreeGrafter"/>
</dbReference>
<dbReference type="GO" id="GO:0006508">
    <property type="term" value="P:proteolysis"/>
    <property type="evidence" value="ECO:0007669"/>
    <property type="project" value="UniProtKB-KW"/>
</dbReference>
<protein>
    <recommendedName>
        <fullName evidence="4">dipeptidyl-peptidase IV</fullName>
        <ecNumber evidence="4">3.4.14.5</ecNumber>
    </recommendedName>
    <alternativeName>
        <fullName evidence="12">Dipeptidyl peptidase IV</fullName>
    </alternativeName>
</protein>
<evidence type="ECO:0000256" key="11">
    <source>
        <dbReference type="ARBA" id="ARBA00023180"/>
    </source>
</evidence>
<dbReference type="STRING" id="1447872.A0A1J9P5S9"/>
<dbReference type="Pfam" id="PF00930">
    <property type="entry name" value="DPPIV_N"/>
    <property type="match status" value="1"/>
</dbReference>
<evidence type="ECO:0000256" key="3">
    <source>
        <dbReference type="ARBA" id="ARBA00006150"/>
    </source>
</evidence>
<keyword evidence="11" id="KW-0325">Glycoprotein</keyword>
<dbReference type="GO" id="GO:0008236">
    <property type="term" value="F:serine-type peptidase activity"/>
    <property type="evidence" value="ECO:0007669"/>
    <property type="project" value="UniProtKB-KW"/>
</dbReference>
<evidence type="ECO:0000256" key="5">
    <source>
        <dbReference type="ARBA" id="ARBA00022438"/>
    </source>
</evidence>